<protein>
    <submittedName>
        <fullName evidence="1">Uncharacterized protein</fullName>
    </submittedName>
</protein>
<proteinExistence type="predicted"/>
<dbReference type="Proteomes" id="UP001595766">
    <property type="component" value="Unassembled WGS sequence"/>
</dbReference>
<comment type="caution">
    <text evidence="1">The sequence shown here is derived from an EMBL/GenBank/DDBJ whole genome shotgun (WGS) entry which is preliminary data.</text>
</comment>
<evidence type="ECO:0000313" key="2">
    <source>
        <dbReference type="Proteomes" id="UP001595766"/>
    </source>
</evidence>
<reference evidence="2" key="1">
    <citation type="journal article" date="2019" name="Int. J. Syst. Evol. Microbiol.">
        <title>The Global Catalogue of Microorganisms (GCM) 10K type strain sequencing project: providing services to taxonomists for standard genome sequencing and annotation.</title>
        <authorList>
            <consortium name="The Broad Institute Genomics Platform"/>
            <consortium name="The Broad Institute Genome Sequencing Center for Infectious Disease"/>
            <person name="Wu L."/>
            <person name="Ma J."/>
        </authorList>
    </citation>
    <scope>NUCLEOTIDE SEQUENCE [LARGE SCALE GENOMIC DNA]</scope>
    <source>
        <strain evidence="2">CECT 8551</strain>
    </source>
</reference>
<accession>A0ABV8EPX7</accession>
<dbReference type="RefSeq" id="WP_241294730.1">
    <property type="nucleotide sequence ID" value="NZ_JAKZGR010000007.1"/>
</dbReference>
<organism evidence="1 2">
    <name type="scientific">Belliella kenyensis</name>
    <dbReference type="NCBI Taxonomy" id="1472724"/>
    <lineage>
        <taxon>Bacteria</taxon>
        <taxon>Pseudomonadati</taxon>
        <taxon>Bacteroidota</taxon>
        <taxon>Cytophagia</taxon>
        <taxon>Cytophagales</taxon>
        <taxon>Cyclobacteriaceae</taxon>
        <taxon>Belliella</taxon>
    </lineage>
</organism>
<sequence>MDEKILKWLYDVQFDGQEIHNFLRQNKIESAKDYNQYIILKRAVERNLEIITSSGK</sequence>
<keyword evidence="2" id="KW-1185">Reference proteome</keyword>
<name>A0ABV8EPX7_9BACT</name>
<gene>
    <name evidence="1" type="ORF">ACFOUP_15110</name>
</gene>
<dbReference type="EMBL" id="JBHSAV010000059">
    <property type="protein sequence ID" value="MFC3977715.1"/>
    <property type="molecule type" value="Genomic_DNA"/>
</dbReference>
<evidence type="ECO:0000313" key="1">
    <source>
        <dbReference type="EMBL" id="MFC3977715.1"/>
    </source>
</evidence>